<dbReference type="AlphaFoldDB" id="A0A2H0URW0"/>
<dbReference type="InterPro" id="IPR030842">
    <property type="entry name" value="TF_NusA_bacterial"/>
</dbReference>
<evidence type="ECO:0000256" key="8">
    <source>
        <dbReference type="SAM" id="MobiDB-lite"/>
    </source>
</evidence>
<dbReference type="InterPro" id="IPR058582">
    <property type="entry name" value="KH_NusA_2nd"/>
</dbReference>
<dbReference type="NCBIfam" id="TIGR01953">
    <property type="entry name" value="NusA"/>
    <property type="match status" value="1"/>
</dbReference>
<comment type="caution">
    <text evidence="10">The sequence shown here is derived from an EMBL/GenBank/DDBJ whole genome shotgun (WGS) entry which is preliminary data.</text>
</comment>
<dbReference type="Pfam" id="PF26594">
    <property type="entry name" value="KH_NusA_2nd"/>
    <property type="match status" value="1"/>
</dbReference>
<reference evidence="11" key="1">
    <citation type="submission" date="2017-09" db="EMBL/GenBank/DDBJ databases">
        <title>Depth-based differentiation of microbial function through sediment-hosted aquifers and enrichment of novel symbionts in the deep terrestrial subsurface.</title>
        <authorList>
            <person name="Probst A.J."/>
            <person name="Ladd B."/>
            <person name="Jarett J.K."/>
            <person name="Geller-Mcgrath D.E."/>
            <person name="Sieber C.M.K."/>
            <person name="Emerson J.B."/>
            <person name="Anantharaman K."/>
            <person name="Thomas B.C."/>
            <person name="Malmstrom R."/>
            <person name="Stieglmeier M."/>
            <person name="Klingl A."/>
            <person name="Woyke T."/>
            <person name="Ryan C.M."/>
            <person name="Banfield J.F."/>
        </authorList>
    </citation>
    <scope>NUCLEOTIDE SEQUENCE [LARGE SCALE GENOMIC DNA]</scope>
</reference>
<evidence type="ECO:0000259" key="9">
    <source>
        <dbReference type="PROSITE" id="PS50126"/>
    </source>
</evidence>
<accession>A0A2H0URW0</accession>
<feature type="region of interest" description="Disordered" evidence="8">
    <location>
        <begin position="80"/>
        <end position="109"/>
    </location>
</feature>
<sequence>MLDLKDLQRAVEQVAEEKGIDPDRVMEAIESSIAAAYKKEYEKRGEIIKAKIDPKSGKLNFWQVKTVVDETTVRIVEKTEEEELAEEEAIDKEAPEIEEEEEEDEEGKLPRYNPVRHIMIDEAKEIKKDAELGEDLIFPLETHDDFGRIAAQAAKQVVLQKLREAERESIVKEFKGREGEVVSGLVQRFERGNTYIDLGRATGVMPYREGIPGERYRIGERLKFYIQKVDDESRVPAIILSRADAQFVAKLFEVEIPEITDGTIEIMGIAREAGSRTKVAVKSNEEGVDPVGSCVGQRGTRIMAVSNELGQERIDVIEYSEDPAEYISAALSPAEAEEVEILQNQEARVFVPNDELSLAIGRRGQNVRLAAKLTSWKIDVRSMGAPEEEQEGGVAVAEEGDDLPVEEVGRKLEPEEKTEAKPEEKSDEKTEAKEDSKEAEEENK</sequence>
<dbReference type="PANTHER" id="PTHR22648:SF0">
    <property type="entry name" value="TRANSCRIPTION TERMINATION_ANTITERMINATION PROTEIN NUSA"/>
    <property type="match status" value="1"/>
</dbReference>
<evidence type="ECO:0000256" key="2">
    <source>
        <dbReference type="ARBA" id="ARBA00022490"/>
    </source>
</evidence>
<dbReference type="HAMAP" id="MF_00945_B">
    <property type="entry name" value="NusA_B"/>
    <property type="match status" value="1"/>
</dbReference>
<dbReference type="PANTHER" id="PTHR22648">
    <property type="entry name" value="TRANSCRIPTION TERMINATION FACTOR NUSA"/>
    <property type="match status" value="1"/>
</dbReference>
<feature type="compositionally biased region" description="Basic and acidic residues" evidence="8">
    <location>
        <begin position="407"/>
        <end position="444"/>
    </location>
</feature>
<dbReference type="SMART" id="SM00322">
    <property type="entry name" value="KH"/>
    <property type="match status" value="2"/>
</dbReference>
<dbReference type="PROSITE" id="PS50126">
    <property type="entry name" value="S1"/>
    <property type="match status" value="1"/>
</dbReference>
<dbReference type="Gene3D" id="2.40.50.140">
    <property type="entry name" value="Nucleic acid-binding proteins"/>
    <property type="match status" value="1"/>
</dbReference>
<feature type="compositionally biased region" description="Acidic residues" evidence="8">
    <location>
        <begin position="80"/>
        <end position="106"/>
    </location>
</feature>
<dbReference type="Gene3D" id="3.30.1480.10">
    <property type="entry name" value="NusA, N-terminal domain"/>
    <property type="match status" value="1"/>
</dbReference>
<dbReference type="InterPro" id="IPR025249">
    <property type="entry name" value="TF_NusA_KH_1st"/>
</dbReference>
<dbReference type="InterPro" id="IPR010213">
    <property type="entry name" value="TF_NusA"/>
</dbReference>
<protein>
    <recommendedName>
        <fullName evidence="7">Transcription termination/antitermination protein NusA</fullName>
    </recommendedName>
</protein>
<dbReference type="InterPro" id="IPR015946">
    <property type="entry name" value="KH_dom-like_a/b"/>
</dbReference>
<dbReference type="InterPro" id="IPR036555">
    <property type="entry name" value="NusA_N_sf"/>
</dbReference>
<dbReference type="Pfam" id="PF13184">
    <property type="entry name" value="KH_NusA_1st"/>
    <property type="match status" value="1"/>
</dbReference>
<evidence type="ECO:0000256" key="1">
    <source>
        <dbReference type="ARBA" id="ARBA00022472"/>
    </source>
</evidence>
<comment type="subunit">
    <text evidence="7">Monomer. Binds directly to the core enzyme of the DNA-dependent RNA polymerase and to nascent RNA.</text>
</comment>
<evidence type="ECO:0000313" key="11">
    <source>
        <dbReference type="Proteomes" id="UP000229615"/>
    </source>
</evidence>
<evidence type="ECO:0000256" key="6">
    <source>
        <dbReference type="ARBA" id="ARBA00023163"/>
    </source>
</evidence>
<keyword evidence="4 7" id="KW-0694">RNA-binding</keyword>
<dbReference type="PROSITE" id="PS50084">
    <property type="entry name" value="KH_TYPE_1"/>
    <property type="match status" value="1"/>
</dbReference>
<dbReference type="SMART" id="SM00316">
    <property type="entry name" value="S1"/>
    <property type="match status" value="1"/>
</dbReference>
<dbReference type="FunFam" id="3.30.300.20:FF:000005">
    <property type="entry name" value="Transcription termination/antitermination protein NusA"/>
    <property type="match status" value="1"/>
</dbReference>
<dbReference type="Pfam" id="PF00575">
    <property type="entry name" value="S1"/>
    <property type="match status" value="1"/>
</dbReference>
<dbReference type="FunFam" id="3.30.300.20:FF:000002">
    <property type="entry name" value="Transcription termination/antitermination protein NusA"/>
    <property type="match status" value="1"/>
</dbReference>
<comment type="function">
    <text evidence="7">Participates in both transcription termination and antitermination.</text>
</comment>
<dbReference type="Proteomes" id="UP000229615">
    <property type="component" value="Unassembled WGS sequence"/>
</dbReference>
<dbReference type="CDD" id="cd02134">
    <property type="entry name" value="KH-II_NusA_rpt1"/>
    <property type="match status" value="1"/>
</dbReference>
<dbReference type="Gene3D" id="3.30.300.20">
    <property type="match status" value="2"/>
</dbReference>
<name>A0A2H0URW0_9BACT</name>
<dbReference type="GO" id="GO:0003700">
    <property type="term" value="F:DNA-binding transcription factor activity"/>
    <property type="evidence" value="ECO:0007669"/>
    <property type="project" value="InterPro"/>
</dbReference>
<dbReference type="InterPro" id="IPR004087">
    <property type="entry name" value="KH_dom"/>
</dbReference>
<dbReference type="GO" id="GO:0003723">
    <property type="term" value="F:RNA binding"/>
    <property type="evidence" value="ECO:0007669"/>
    <property type="project" value="UniProtKB-UniRule"/>
</dbReference>
<dbReference type="InterPro" id="IPR013735">
    <property type="entry name" value="TF_NusA_N"/>
</dbReference>
<evidence type="ECO:0000313" key="10">
    <source>
        <dbReference type="EMBL" id="PIR88396.1"/>
    </source>
</evidence>
<dbReference type="InterPro" id="IPR012340">
    <property type="entry name" value="NA-bd_OB-fold"/>
</dbReference>
<evidence type="ECO:0000256" key="3">
    <source>
        <dbReference type="ARBA" id="ARBA00022814"/>
    </source>
</evidence>
<dbReference type="InterPro" id="IPR003029">
    <property type="entry name" value="S1_domain"/>
</dbReference>
<evidence type="ECO:0000256" key="4">
    <source>
        <dbReference type="ARBA" id="ARBA00022884"/>
    </source>
</evidence>
<proteinExistence type="inferred from homology"/>
<evidence type="ECO:0000256" key="7">
    <source>
        <dbReference type="HAMAP-Rule" id="MF_00945"/>
    </source>
</evidence>
<dbReference type="GO" id="GO:0031564">
    <property type="term" value="P:transcription antitermination"/>
    <property type="evidence" value="ECO:0007669"/>
    <property type="project" value="UniProtKB-UniRule"/>
</dbReference>
<dbReference type="GO" id="GO:0006353">
    <property type="term" value="P:DNA-templated transcription termination"/>
    <property type="evidence" value="ECO:0007669"/>
    <property type="project" value="UniProtKB-UniRule"/>
</dbReference>
<feature type="region of interest" description="Disordered" evidence="8">
    <location>
        <begin position="383"/>
        <end position="444"/>
    </location>
</feature>
<dbReference type="CDD" id="cd22529">
    <property type="entry name" value="KH-II_NusA_rpt2"/>
    <property type="match status" value="1"/>
</dbReference>
<keyword evidence="1 7" id="KW-0806">Transcription termination</keyword>
<dbReference type="SUPFAM" id="SSF50249">
    <property type="entry name" value="Nucleic acid-binding proteins"/>
    <property type="match status" value="1"/>
</dbReference>
<dbReference type="SUPFAM" id="SSF54814">
    <property type="entry name" value="Prokaryotic type KH domain (KH-domain type II)"/>
    <property type="match status" value="2"/>
</dbReference>
<organism evidence="10 11">
    <name type="scientific">Candidatus Harrisonbacteria bacterium CG10_big_fil_rev_8_21_14_0_10_44_23</name>
    <dbReference type="NCBI Taxonomy" id="1974585"/>
    <lineage>
        <taxon>Bacteria</taxon>
        <taxon>Candidatus Harrisoniibacteriota</taxon>
    </lineage>
</organism>
<dbReference type="SUPFAM" id="SSF69705">
    <property type="entry name" value="Transcription factor NusA, N-terminal domain"/>
    <property type="match status" value="1"/>
</dbReference>
<feature type="domain" description="S1 motif" evidence="9">
    <location>
        <begin position="179"/>
        <end position="243"/>
    </location>
</feature>
<dbReference type="Pfam" id="PF08529">
    <property type="entry name" value="NusA_N"/>
    <property type="match status" value="2"/>
</dbReference>
<dbReference type="EMBL" id="PFBB01000026">
    <property type="protein sequence ID" value="PIR88396.1"/>
    <property type="molecule type" value="Genomic_DNA"/>
</dbReference>
<dbReference type="CDD" id="cd04455">
    <property type="entry name" value="S1_NusA"/>
    <property type="match status" value="1"/>
</dbReference>
<dbReference type="InterPro" id="IPR009019">
    <property type="entry name" value="KH_sf_prok-type"/>
</dbReference>
<keyword evidence="3 7" id="KW-0889">Transcription antitermination</keyword>
<evidence type="ECO:0000256" key="5">
    <source>
        <dbReference type="ARBA" id="ARBA00023015"/>
    </source>
</evidence>
<gene>
    <name evidence="7 10" type="primary">nusA</name>
    <name evidence="10" type="ORF">COU09_02500</name>
</gene>
<keyword evidence="5 7" id="KW-0805">Transcription regulation</keyword>
<comment type="subcellular location">
    <subcellularLocation>
        <location evidence="7">Cytoplasm</location>
    </subcellularLocation>
</comment>
<keyword evidence="6 7" id="KW-0804">Transcription</keyword>
<comment type="similarity">
    <text evidence="7">Belongs to the NusA family.</text>
</comment>
<keyword evidence="2 7" id="KW-0963">Cytoplasm</keyword>
<dbReference type="GO" id="GO:0005829">
    <property type="term" value="C:cytosol"/>
    <property type="evidence" value="ECO:0007669"/>
    <property type="project" value="TreeGrafter"/>
</dbReference>